<keyword evidence="2" id="KW-1185">Reference proteome</keyword>
<evidence type="ECO:0000313" key="2">
    <source>
        <dbReference type="Proteomes" id="UP000654075"/>
    </source>
</evidence>
<sequence>MLHVYENGTCGPHDTESWALYAGEDDYNIKNPCCVLNNYGFWSQLTLTDQAQAGFNYLFTNKKGRSRYVTFMRLLASAVRAKPAAFAIELYNEPMSFHSYDLVATWQECYEVIQKEVPGMLVGVMAIGEASLSWWETIISPFQYYWLRRQPYLFFAFHWYGNPSSRAEAVTNAQWYSDNRRMPALMTEFMNCVMQDEVEKAGIGWLYWHYSSYCKQDGNWGACICGWASGESTRNCPATK</sequence>
<dbReference type="EMBL" id="CAJNNV010019531">
    <property type="protein sequence ID" value="CAE8606605.1"/>
    <property type="molecule type" value="Genomic_DNA"/>
</dbReference>
<dbReference type="InterPro" id="IPR017853">
    <property type="entry name" value="GH"/>
</dbReference>
<dbReference type="Proteomes" id="UP000654075">
    <property type="component" value="Unassembled WGS sequence"/>
</dbReference>
<accession>A0A813F563</accession>
<dbReference type="AlphaFoldDB" id="A0A813F563"/>
<dbReference type="Gene3D" id="3.20.20.80">
    <property type="entry name" value="Glycosidases"/>
    <property type="match status" value="1"/>
</dbReference>
<evidence type="ECO:0000313" key="1">
    <source>
        <dbReference type="EMBL" id="CAE8606605.1"/>
    </source>
</evidence>
<gene>
    <name evidence="1" type="ORF">PGLA1383_LOCUS24588</name>
</gene>
<evidence type="ECO:0008006" key="3">
    <source>
        <dbReference type="Google" id="ProtNLM"/>
    </source>
</evidence>
<comment type="caution">
    <text evidence="1">The sequence shown here is derived from an EMBL/GenBank/DDBJ whole genome shotgun (WGS) entry which is preliminary data.</text>
</comment>
<name>A0A813F563_POLGL</name>
<protein>
    <recommendedName>
        <fullName evidence="3">Glycoside hydrolase family 5 domain-containing protein</fullName>
    </recommendedName>
</protein>
<organism evidence="1 2">
    <name type="scientific">Polarella glacialis</name>
    <name type="common">Dinoflagellate</name>
    <dbReference type="NCBI Taxonomy" id="89957"/>
    <lineage>
        <taxon>Eukaryota</taxon>
        <taxon>Sar</taxon>
        <taxon>Alveolata</taxon>
        <taxon>Dinophyceae</taxon>
        <taxon>Suessiales</taxon>
        <taxon>Suessiaceae</taxon>
        <taxon>Polarella</taxon>
    </lineage>
</organism>
<reference evidence="1" key="1">
    <citation type="submission" date="2021-02" db="EMBL/GenBank/DDBJ databases">
        <authorList>
            <person name="Dougan E. K."/>
            <person name="Rhodes N."/>
            <person name="Thang M."/>
            <person name="Chan C."/>
        </authorList>
    </citation>
    <scope>NUCLEOTIDE SEQUENCE</scope>
</reference>
<dbReference type="OrthoDB" id="1887033at2759"/>
<dbReference type="SUPFAM" id="SSF51445">
    <property type="entry name" value="(Trans)glycosidases"/>
    <property type="match status" value="1"/>
</dbReference>
<proteinExistence type="predicted"/>